<dbReference type="STRING" id="1903952.BIT28_22340"/>
<keyword evidence="4 8" id="KW-1003">Cell membrane</keyword>
<dbReference type="PANTHER" id="PTHR30269">
    <property type="entry name" value="TRANSMEMBRANE PROTEIN YFCA"/>
    <property type="match status" value="1"/>
</dbReference>
<dbReference type="GO" id="GO:0005886">
    <property type="term" value="C:plasma membrane"/>
    <property type="evidence" value="ECO:0007669"/>
    <property type="project" value="UniProtKB-SubCell"/>
</dbReference>
<keyword evidence="7 8" id="KW-0472">Membrane</keyword>
<evidence type="ECO:0000256" key="6">
    <source>
        <dbReference type="ARBA" id="ARBA00022989"/>
    </source>
</evidence>
<comment type="subcellular location">
    <subcellularLocation>
        <location evidence="1 8">Cell membrane</location>
        <topology evidence="1 8">Multi-pass membrane protein</topology>
    </subcellularLocation>
</comment>
<sequence length="237" mass="25527">MDLGILLAMTLIFIGSFVQSSIGFGLAIVTAPILFQISPSYVPAPITVVALFLSVINASHHRATISLKGLWMAFIGRVPGSVAGAFLLYWVDANQLSLWLGVLVILAVVVSLLPFRIQPTPNRMMIAGFFSGFFGTSSGIGGPPMALLLQHQEGNLIRANLSAFFVVSSLLSLIVQIPIGYMTMHHFYLSLPLLPASYLGYKVAMRYINRIPKKTVRQASLAICFVSGITAIVSALS</sequence>
<dbReference type="OrthoDB" id="5472127at2"/>
<feature type="transmembrane region" description="Helical" evidence="8">
    <location>
        <begin position="70"/>
        <end position="90"/>
    </location>
</feature>
<evidence type="ECO:0000256" key="3">
    <source>
        <dbReference type="ARBA" id="ARBA00022448"/>
    </source>
</evidence>
<dbReference type="RefSeq" id="WP_075766559.1">
    <property type="nucleotide sequence ID" value="NZ_MJIL01000087.1"/>
</dbReference>
<keyword evidence="10" id="KW-1185">Reference proteome</keyword>
<keyword evidence="3" id="KW-0813">Transport</keyword>
<evidence type="ECO:0000256" key="5">
    <source>
        <dbReference type="ARBA" id="ARBA00022692"/>
    </source>
</evidence>
<proteinExistence type="inferred from homology"/>
<dbReference type="PANTHER" id="PTHR30269:SF37">
    <property type="entry name" value="MEMBRANE TRANSPORTER PROTEIN"/>
    <property type="match status" value="1"/>
</dbReference>
<feature type="transmembrane region" description="Helical" evidence="8">
    <location>
        <begin position="96"/>
        <end position="115"/>
    </location>
</feature>
<evidence type="ECO:0000313" key="10">
    <source>
        <dbReference type="Proteomes" id="UP000186905"/>
    </source>
</evidence>
<evidence type="ECO:0000256" key="1">
    <source>
        <dbReference type="ARBA" id="ARBA00004651"/>
    </source>
</evidence>
<accession>A0A1Q9GGB3</accession>
<evidence type="ECO:0000256" key="2">
    <source>
        <dbReference type="ARBA" id="ARBA00009142"/>
    </source>
</evidence>
<dbReference type="EMBL" id="MJIL01000087">
    <property type="protein sequence ID" value="OLQ73465.1"/>
    <property type="molecule type" value="Genomic_DNA"/>
</dbReference>
<organism evidence="9 10">
    <name type="scientific">Photobacterium proteolyticum</name>
    <dbReference type="NCBI Taxonomy" id="1903952"/>
    <lineage>
        <taxon>Bacteria</taxon>
        <taxon>Pseudomonadati</taxon>
        <taxon>Pseudomonadota</taxon>
        <taxon>Gammaproteobacteria</taxon>
        <taxon>Vibrionales</taxon>
        <taxon>Vibrionaceae</taxon>
        <taxon>Photobacterium</taxon>
    </lineage>
</organism>
<feature type="transmembrane region" description="Helical" evidence="8">
    <location>
        <begin position="216"/>
        <end position="236"/>
    </location>
</feature>
<feature type="transmembrane region" description="Helical" evidence="8">
    <location>
        <begin position="41"/>
        <end position="58"/>
    </location>
</feature>
<dbReference type="Proteomes" id="UP000186905">
    <property type="component" value="Unassembled WGS sequence"/>
</dbReference>
<gene>
    <name evidence="9" type="ORF">BIT28_22340</name>
</gene>
<dbReference type="AlphaFoldDB" id="A0A1Q9GGB3"/>
<dbReference type="InterPro" id="IPR002781">
    <property type="entry name" value="TM_pro_TauE-like"/>
</dbReference>
<evidence type="ECO:0000256" key="7">
    <source>
        <dbReference type="ARBA" id="ARBA00023136"/>
    </source>
</evidence>
<comment type="caution">
    <text evidence="9">The sequence shown here is derived from an EMBL/GenBank/DDBJ whole genome shotgun (WGS) entry which is preliminary data.</text>
</comment>
<dbReference type="InterPro" id="IPR052017">
    <property type="entry name" value="TSUP"/>
</dbReference>
<evidence type="ECO:0000313" key="9">
    <source>
        <dbReference type="EMBL" id="OLQ73465.1"/>
    </source>
</evidence>
<feature type="transmembrane region" description="Helical" evidence="8">
    <location>
        <begin position="161"/>
        <end position="181"/>
    </location>
</feature>
<evidence type="ECO:0000256" key="4">
    <source>
        <dbReference type="ARBA" id="ARBA00022475"/>
    </source>
</evidence>
<keyword evidence="6 8" id="KW-1133">Transmembrane helix</keyword>
<evidence type="ECO:0000256" key="8">
    <source>
        <dbReference type="RuleBase" id="RU363041"/>
    </source>
</evidence>
<keyword evidence="5 8" id="KW-0812">Transmembrane</keyword>
<comment type="similarity">
    <text evidence="2 8">Belongs to the 4-toluene sulfonate uptake permease (TSUP) (TC 2.A.102) family.</text>
</comment>
<reference evidence="9 10" key="1">
    <citation type="submission" date="2016-09" db="EMBL/GenBank/DDBJ databases">
        <title>Photobacterium proteolyticum sp. nov. a protease producing bacterium isolated from ocean sediments of Laizhou Bay.</title>
        <authorList>
            <person name="Li Y."/>
        </authorList>
    </citation>
    <scope>NUCLEOTIDE SEQUENCE [LARGE SCALE GENOMIC DNA]</scope>
    <source>
        <strain evidence="9 10">13-12</strain>
    </source>
</reference>
<feature type="transmembrane region" description="Helical" evidence="8">
    <location>
        <begin position="7"/>
        <end position="35"/>
    </location>
</feature>
<protein>
    <recommendedName>
        <fullName evidence="8">Probable membrane transporter protein</fullName>
    </recommendedName>
</protein>
<name>A0A1Q9GGB3_9GAMM</name>
<dbReference type="Pfam" id="PF01925">
    <property type="entry name" value="TauE"/>
    <property type="match status" value="1"/>
</dbReference>